<dbReference type="Gene3D" id="3.40.50.720">
    <property type="entry name" value="NAD(P)-binding Rossmann-like Domain"/>
    <property type="match status" value="1"/>
</dbReference>
<keyword evidence="6 8" id="KW-0627">Porphyrin biosynthesis</keyword>
<dbReference type="InterPro" id="IPR015895">
    <property type="entry name" value="4pyrrol_synth_GluRdtase_N"/>
</dbReference>
<evidence type="ECO:0000313" key="13">
    <source>
        <dbReference type="EMBL" id="MFD2206877.1"/>
    </source>
</evidence>
<feature type="binding site" evidence="8">
    <location>
        <position position="127"/>
    </location>
    <ligand>
        <name>substrate</name>
    </ligand>
</feature>
<keyword evidence="4 8" id="KW-0521">NADP</keyword>
<dbReference type="Gene3D" id="3.30.460.30">
    <property type="entry name" value="Glutamyl-tRNA reductase, N-terminal domain"/>
    <property type="match status" value="1"/>
</dbReference>
<evidence type="ECO:0000313" key="14">
    <source>
        <dbReference type="Proteomes" id="UP001597294"/>
    </source>
</evidence>
<evidence type="ECO:0000256" key="4">
    <source>
        <dbReference type="ARBA" id="ARBA00022857"/>
    </source>
</evidence>
<dbReference type="Pfam" id="PF01488">
    <property type="entry name" value="Shikimate_DH"/>
    <property type="match status" value="1"/>
</dbReference>
<comment type="function">
    <text evidence="8">Catalyzes the NADPH-dependent reduction of glutamyl-tRNA(Glu) to glutamate 1-semialdehyde (GSA).</text>
</comment>
<feature type="domain" description="Tetrapyrrole biosynthesis glutamyl-tRNA reductase dimerisation" evidence="10">
    <location>
        <begin position="340"/>
        <end position="430"/>
    </location>
</feature>
<evidence type="ECO:0000256" key="3">
    <source>
        <dbReference type="ARBA" id="ARBA00012970"/>
    </source>
</evidence>
<evidence type="ECO:0000256" key="2">
    <source>
        <dbReference type="ARBA" id="ARBA00005916"/>
    </source>
</evidence>
<keyword evidence="5 8" id="KW-0560">Oxidoreductase</keyword>
<dbReference type="InterPro" id="IPR006151">
    <property type="entry name" value="Shikm_DH/Glu-tRNA_Rdtase"/>
</dbReference>
<dbReference type="EC" id="1.2.1.70" evidence="3 8"/>
<evidence type="ECO:0000256" key="5">
    <source>
        <dbReference type="ARBA" id="ARBA00023002"/>
    </source>
</evidence>
<dbReference type="SUPFAM" id="SSF69742">
    <property type="entry name" value="Glutamyl tRNA-reductase catalytic, N-terminal domain"/>
    <property type="match status" value="1"/>
</dbReference>
<evidence type="ECO:0000256" key="8">
    <source>
        <dbReference type="HAMAP-Rule" id="MF_00087"/>
    </source>
</evidence>
<organism evidence="13 14">
    <name type="scientific">Kiloniella antarctica</name>
    <dbReference type="NCBI Taxonomy" id="1550907"/>
    <lineage>
        <taxon>Bacteria</taxon>
        <taxon>Pseudomonadati</taxon>
        <taxon>Pseudomonadota</taxon>
        <taxon>Alphaproteobacteria</taxon>
        <taxon>Rhodospirillales</taxon>
        <taxon>Kiloniellaceae</taxon>
        <taxon>Kiloniella</taxon>
    </lineage>
</organism>
<comment type="domain">
    <text evidence="8">Possesses an unusual extended V-shaped dimeric structure with each monomer consisting of three distinct domains arranged along a curved 'spinal' alpha-helix. The N-terminal catalytic domain specifically recognizes the glutamate moiety of the substrate. The second domain is the NADPH-binding domain, and the third C-terminal domain is responsible for dimerization.</text>
</comment>
<dbReference type="InterPro" id="IPR015896">
    <property type="entry name" value="4pyrrol_synth_GluRdtase_dimer"/>
</dbReference>
<dbReference type="PANTHER" id="PTHR43013">
    <property type="entry name" value="GLUTAMYL-TRNA REDUCTASE"/>
    <property type="match status" value="1"/>
</dbReference>
<dbReference type="Pfam" id="PF00745">
    <property type="entry name" value="GlutR_dimer"/>
    <property type="match status" value="1"/>
</dbReference>
<dbReference type="Proteomes" id="UP001597294">
    <property type="component" value="Unassembled WGS sequence"/>
</dbReference>
<dbReference type="RefSeq" id="WP_380252954.1">
    <property type="nucleotide sequence ID" value="NZ_JBHUII010000008.1"/>
</dbReference>
<dbReference type="InterPro" id="IPR000343">
    <property type="entry name" value="4pyrrol_synth_GluRdtase"/>
</dbReference>
<dbReference type="NCBIfam" id="TIGR01035">
    <property type="entry name" value="hemA"/>
    <property type="match status" value="1"/>
</dbReference>
<dbReference type="SUPFAM" id="SSF51735">
    <property type="entry name" value="NAD(P)-binding Rossmann-fold domains"/>
    <property type="match status" value="1"/>
</dbReference>
<evidence type="ECO:0000256" key="6">
    <source>
        <dbReference type="ARBA" id="ARBA00023244"/>
    </source>
</evidence>
<proteinExistence type="inferred from homology"/>
<feature type="domain" description="Glutamyl-tRNA reductase N-terminal" evidence="12">
    <location>
        <begin position="26"/>
        <end position="174"/>
    </location>
</feature>
<dbReference type="InterPro" id="IPR036291">
    <property type="entry name" value="NAD(P)-bd_dom_sf"/>
</dbReference>
<dbReference type="EMBL" id="JBHUII010000008">
    <property type="protein sequence ID" value="MFD2206877.1"/>
    <property type="molecule type" value="Genomic_DNA"/>
</dbReference>
<feature type="binding site" evidence="8">
    <location>
        <begin position="68"/>
        <end position="71"/>
    </location>
    <ligand>
        <name>substrate</name>
    </ligand>
</feature>
<evidence type="ECO:0000256" key="9">
    <source>
        <dbReference type="RuleBase" id="RU000584"/>
    </source>
</evidence>
<evidence type="ECO:0000259" key="12">
    <source>
        <dbReference type="Pfam" id="PF05201"/>
    </source>
</evidence>
<comment type="miscellaneous">
    <text evidence="8">During catalysis, the active site Cys acts as a nucleophile attacking the alpha-carbonyl group of tRNA-bound glutamate with the formation of a thioester intermediate between enzyme and glutamate, and the concomitant release of tRNA(Glu). The thioester intermediate is finally reduced by direct hydride transfer from NADPH, to form the product GSA.</text>
</comment>
<evidence type="ECO:0000259" key="10">
    <source>
        <dbReference type="Pfam" id="PF00745"/>
    </source>
</evidence>
<dbReference type="PIRSF" id="PIRSF000445">
    <property type="entry name" value="4pyrrol_synth_GluRdtase"/>
    <property type="match status" value="1"/>
</dbReference>
<dbReference type="InterPro" id="IPR036453">
    <property type="entry name" value="GluRdtase_dimer_dom_sf"/>
</dbReference>
<feature type="active site" description="Nucleophile" evidence="8">
    <location>
        <position position="69"/>
    </location>
</feature>
<comment type="catalytic activity">
    <reaction evidence="7 8 9">
        <text>(S)-4-amino-5-oxopentanoate + tRNA(Glu) + NADP(+) = L-glutamyl-tRNA(Glu) + NADPH + H(+)</text>
        <dbReference type="Rhea" id="RHEA:12344"/>
        <dbReference type="Rhea" id="RHEA-COMP:9663"/>
        <dbReference type="Rhea" id="RHEA-COMP:9680"/>
        <dbReference type="ChEBI" id="CHEBI:15378"/>
        <dbReference type="ChEBI" id="CHEBI:57501"/>
        <dbReference type="ChEBI" id="CHEBI:57783"/>
        <dbReference type="ChEBI" id="CHEBI:58349"/>
        <dbReference type="ChEBI" id="CHEBI:78442"/>
        <dbReference type="ChEBI" id="CHEBI:78520"/>
        <dbReference type="EC" id="1.2.1.70"/>
    </reaction>
</comment>
<protein>
    <recommendedName>
        <fullName evidence="3 8">Glutamyl-tRNA reductase</fullName>
        <shortName evidence="8">GluTR</shortName>
        <ecNumber evidence="3 8">1.2.1.70</ecNumber>
    </recommendedName>
</protein>
<dbReference type="Pfam" id="PF05201">
    <property type="entry name" value="GlutR_N"/>
    <property type="match status" value="1"/>
</dbReference>
<dbReference type="InterPro" id="IPR036343">
    <property type="entry name" value="GluRdtase_N_sf"/>
</dbReference>
<feature type="site" description="Important for activity" evidence="8">
    <location>
        <position position="117"/>
    </location>
</feature>
<comment type="pathway">
    <text evidence="1 8 9">Porphyrin-containing compound metabolism; protoporphyrin-IX biosynthesis; 5-aminolevulinate from L-glutamyl-tRNA(Glu): step 1/2.</text>
</comment>
<accession>A0ABW5BL81</accession>
<dbReference type="SUPFAM" id="SSF69075">
    <property type="entry name" value="Glutamyl tRNA-reductase dimerization domain"/>
    <property type="match status" value="1"/>
</dbReference>
<comment type="similarity">
    <text evidence="2 8 9">Belongs to the glutamyl-tRNA reductase family.</text>
</comment>
<feature type="binding site" evidence="8">
    <location>
        <position position="138"/>
    </location>
    <ligand>
        <name>substrate</name>
    </ligand>
</feature>
<name>A0ABW5BL81_9PROT</name>
<gene>
    <name evidence="8 13" type="primary">hemA</name>
    <name evidence="13" type="ORF">ACFSKO_14710</name>
</gene>
<dbReference type="InterPro" id="IPR018214">
    <property type="entry name" value="GluRdtase_CS"/>
</dbReference>
<reference evidence="14" key="1">
    <citation type="journal article" date="2019" name="Int. J. Syst. Evol. Microbiol.">
        <title>The Global Catalogue of Microorganisms (GCM) 10K type strain sequencing project: providing services to taxonomists for standard genome sequencing and annotation.</title>
        <authorList>
            <consortium name="The Broad Institute Genomics Platform"/>
            <consortium name="The Broad Institute Genome Sequencing Center for Infectious Disease"/>
            <person name="Wu L."/>
            <person name="Ma J."/>
        </authorList>
    </citation>
    <scope>NUCLEOTIDE SEQUENCE [LARGE SCALE GENOMIC DNA]</scope>
    <source>
        <strain evidence="14">CGMCC 4.7192</strain>
    </source>
</reference>
<feature type="binding site" evidence="8">
    <location>
        <begin position="207"/>
        <end position="212"/>
    </location>
    <ligand>
        <name>NADP(+)</name>
        <dbReference type="ChEBI" id="CHEBI:58349"/>
    </ligand>
</feature>
<dbReference type="HAMAP" id="MF_00087">
    <property type="entry name" value="Glu_tRNA_reductase"/>
    <property type="match status" value="1"/>
</dbReference>
<evidence type="ECO:0000259" key="11">
    <source>
        <dbReference type="Pfam" id="PF01488"/>
    </source>
</evidence>
<evidence type="ECO:0000256" key="7">
    <source>
        <dbReference type="ARBA" id="ARBA00047464"/>
    </source>
</evidence>
<feature type="domain" description="Quinate/shikimate 5-dehydrogenase/glutamyl-tRNA reductase" evidence="11">
    <location>
        <begin position="190"/>
        <end position="324"/>
    </location>
</feature>
<feature type="binding site" evidence="8">
    <location>
        <begin position="132"/>
        <end position="134"/>
    </location>
    <ligand>
        <name>substrate</name>
    </ligand>
</feature>
<comment type="subunit">
    <text evidence="8">Homodimer.</text>
</comment>
<comment type="caution">
    <text evidence="13">The sequence shown here is derived from an EMBL/GenBank/DDBJ whole genome shotgun (WGS) entry which is preliminary data.</text>
</comment>
<keyword evidence="14" id="KW-1185">Reference proteome</keyword>
<sequence>MISVPPFIPEHPFIEQSEQFDKLAVIGVSARTAGRRLRDSLFVEEPEYDKVLAGLKKRGEKSVILIATCERFDFVLGDHKSKDTDYYLSLMASEAKMTVDEIRKQSYIHTGFNALRHVFAISSSLDSVVVGEPQILGQVKDCHRQSRSIGLTDGFLDDVIQASLVAAKRVRTETTIAQQPITLTSSALQVARGIHGDLSRCSVLLVGGGEVGELLCGEFNSVGIRALRISHPRGERSKTAVFRLGGEASPWSEIHDLAIDSDIILSSLGGGEKIFTKEIIGRCLKQRKRKPIFIIDTTGSRDVAVEVNELDGAFSYNLEDLENVAKQGKKHRENAMMAAWKVLGQEMQSFIRNKIERQAAPTISIVRKHFEALRQQVLTECAGNDGDVDAATRLLINRLLHNPQVVLKETAREDPEAHLVLEETLCRLFRIESFPTNLGNDAVGSDEVKED</sequence>
<dbReference type="PANTHER" id="PTHR43013:SF1">
    <property type="entry name" value="GLUTAMYL-TRNA REDUCTASE"/>
    <property type="match status" value="1"/>
</dbReference>
<dbReference type="GO" id="GO:0008883">
    <property type="term" value="F:glutamyl-tRNA reductase activity"/>
    <property type="evidence" value="ECO:0007669"/>
    <property type="project" value="UniProtKB-EC"/>
</dbReference>
<dbReference type="PROSITE" id="PS00747">
    <property type="entry name" value="GLUTR"/>
    <property type="match status" value="1"/>
</dbReference>
<evidence type="ECO:0000256" key="1">
    <source>
        <dbReference type="ARBA" id="ARBA00005059"/>
    </source>
</evidence>